<name>A0A2I0V3S5_9BACI</name>
<gene>
    <name evidence="1" type="ORF">CRI88_01090</name>
</gene>
<sequence>MVQTVILEGFENRQLITTQSKVEPYNMYIMSRDISESWSYLTGYYEGIVRYNYQLNQVDQLLIPNGFQLSSNSFYNEYFYCSRLMWEGKTANLILNQIDCKNLILKDSITLKIEDNSSNPENSSLSETELYGLGERYLVVCVPQIESQKFTRHSNCILVDFLENKYYSIPEKIGQDDTFLNVNNIKVIDKKNKKFVYFTTGSLSYSNKKNAWNHREKENSNFTESIVIIDYNLFIEQIKNDLPISETCIVDQCDNSESFVLENNKNECVYWYKHNLRDETYILKMFNPFSENYLERIIDGKYDVIYFFNDDLYGVKESEHTQVLYDASNNKELYTVGNSCYFYYGNKEWIVFFETPTNSFNMKWIVYDLIHNKEVASIESPHPTVDYIKENNTIIFIK</sequence>
<dbReference type="EMBL" id="PDFK01000001">
    <property type="protein sequence ID" value="PKU52954.1"/>
    <property type="molecule type" value="Genomic_DNA"/>
</dbReference>
<reference evidence="1 2" key="1">
    <citation type="submission" date="2017-10" db="EMBL/GenBank/DDBJ databases">
        <title>Draft genome of Lysinibacillus fusiformis strain Juneja, a laboratory-derived pathogen of Drosophila melanogaster.</title>
        <authorList>
            <person name="Smith B.R."/>
            <person name="Unckless R.L."/>
        </authorList>
    </citation>
    <scope>NUCLEOTIDE SEQUENCE [LARGE SCALE GENOMIC DNA]</scope>
    <source>
        <strain evidence="1 2">Juneja</strain>
    </source>
</reference>
<dbReference type="RefSeq" id="WP_058844269.1">
    <property type="nucleotide sequence ID" value="NZ_PDFK01000001.1"/>
</dbReference>
<evidence type="ECO:0000313" key="1">
    <source>
        <dbReference type="EMBL" id="PKU52954.1"/>
    </source>
</evidence>
<proteinExistence type="predicted"/>
<dbReference type="AlphaFoldDB" id="A0A2I0V3S5"/>
<comment type="caution">
    <text evidence="1">The sequence shown here is derived from an EMBL/GenBank/DDBJ whole genome shotgun (WGS) entry which is preliminary data.</text>
</comment>
<evidence type="ECO:0000313" key="2">
    <source>
        <dbReference type="Proteomes" id="UP000234956"/>
    </source>
</evidence>
<organism evidence="1 2">
    <name type="scientific">Lysinibacillus fusiformis</name>
    <dbReference type="NCBI Taxonomy" id="28031"/>
    <lineage>
        <taxon>Bacteria</taxon>
        <taxon>Bacillati</taxon>
        <taxon>Bacillota</taxon>
        <taxon>Bacilli</taxon>
        <taxon>Bacillales</taxon>
        <taxon>Bacillaceae</taxon>
        <taxon>Lysinibacillus</taxon>
    </lineage>
</organism>
<protein>
    <submittedName>
        <fullName evidence="1">Uncharacterized protein</fullName>
    </submittedName>
</protein>
<dbReference type="Proteomes" id="UP000234956">
    <property type="component" value="Unassembled WGS sequence"/>
</dbReference>
<accession>A0A2I0V3S5</accession>